<comment type="similarity">
    <text evidence="7">Belongs to the binding-protein-dependent transport system permease family.</text>
</comment>
<keyword evidence="5 7" id="KW-1133">Transmembrane helix</keyword>
<dbReference type="Pfam" id="PF00528">
    <property type="entry name" value="BPD_transp_1"/>
    <property type="match status" value="1"/>
</dbReference>
<evidence type="ECO:0000256" key="2">
    <source>
        <dbReference type="ARBA" id="ARBA00022448"/>
    </source>
</evidence>
<feature type="transmembrane region" description="Helical" evidence="7">
    <location>
        <begin position="121"/>
        <end position="142"/>
    </location>
</feature>
<evidence type="ECO:0000256" key="7">
    <source>
        <dbReference type="RuleBase" id="RU363032"/>
    </source>
</evidence>
<evidence type="ECO:0000256" key="4">
    <source>
        <dbReference type="ARBA" id="ARBA00022692"/>
    </source>
</evidence>
<proteinExistence type="inferred from homology"/>
<organism evidence="9 10">
    <name type="scientific">Cohnella xylanilytica</name>
    <dbReference type="NCBI Taxonomy" id="557555"/>
    <lineage>
        <taxon>Bacteria</taxon>
        <taxon>Bacillati</taxon>
        <taxon>Bacillota</taxon>
        <taxon>Bacilli</taxon>
        <taxon>Bacillales</taxon>
        <taxon>Paenibacillaceae</taxon>
        <taxon>Cohnella</taxon>
    </lineage>
</organism>
<comment type="subcellular location">
    <subcellularLocation>
        <location evidence="1 7">Cell membrane</location>
        <topology evidence="1 7">Multi-pass membrane protein</topology>
    </subcellularLocation>
</comment>
<protein>
    <submittedName>
        <fullName evidence="9">Carbohydrate ABC transporter permease</fullName>
    </submittedName>
</protein>
<sequence length="293" mass="32838">MRSRDSAGIIGKLDYKRPGVKALYAVLFAVLVLISLVCLLPPLWLLSSSVKDIKEFFAIPPTLIPHTFEFGKLADTWRELDFTRLYLNTLLLTAGTVVFSILFNGLLGYFLAVLKPSGSRIVFVLVLWTMLLPNTLGMVPIFKNIIDFPVLGINLTNSFLPMWMMAGSNAFYVLIFKGFFEGIPPALIDAAKIDGCTRLAIFFRIVVPLSVPVIMAITIFTVNAAWADFFWPYMVLKDNNMWTVIVAIFNMKTTASLDVQFIALAYAIIPPAILFLFFQKYIMQGFTFSGIRG</sequence>
<evidence type="ECO:0000256" key="5">
    <source>
        <dbReference type="ARBA" id="ARBA00022989"/>
    </source>
</evidence>
<dbReference type="CDD" id="cd06261">
    <property type="entry name" value="TM_PBP2"/>
    <property type="match status" value="1"/>
</dbReference>
<dbReference type="SUPFAM" id="SSF161098">
    <property type="entry name" value="MetI-like"/>
    <property type="match status" value="1"/>
</dbReference>
<dbReference type="GO" id="GO:0055085">
    <property type="term" value="P:transmembrane transport"/>
    <property type="evidence" value="ECO:0007669"/>
    <property type="project" value="InterPro"/>
</dbReference>
<feature type="transmembrane region" description="Helical" evidence="7">
    <location>
        <begin position="90"/>
        <end position="114"/>
    </location>
</feature>
<keyword evidence="2 7" id="KW-0813">Transport</keyword>
<dbReference type="InterPro" id="IPR035906">
    <property type="entry name" value="MetI-like_sf"/>
</dbReference>
<dbReference type="Gene3D" id="1.10.3720.10">
    <property type="entry name" value="MetI-like"/>
    <property type="match status" value="1"/>
</dbReference>
<evidence type="ECO:0000259" key="8">
    <source>
        <dbReference type="PROSITE" id="PS50928"/>
    </source>
</evidence>
<dbReference type="PROSITE" id="PS50928">
    <property type="entry name" value="ABC_TM1"/>
    <property type="match status" value="1"/>
</dbReference>
<feature type="transmembrane region" description="Helical" evidence="7">
    <location>
        <begin position="201"/>
        <end position="226"/>
    </location>
</feature>
<dbReference type="PANTHER" id="PTHR43744">
    <property type="entry name" value="ABC TRANSPORTER PERMEASE PROTEIN MG189-RELATED-RELATED"/>
    <property type="match status" value="1"/>
</dbReference>
<evidence type="ECO:0000313" key="9">
    <source>
        <dbReference type="EMBL" id="MBB6690984.1"/>
    </source>
</evidence>
<accession>A0A841TZA1</accession>
<comment type="caution">
    <text evidence="9">The sequence shown here is derived from an EMBL/GenBank/DDBJ whole genome shotgun (WGS) entry which is preliminary data.</text>
</comment>
<dbReference type="RefSeq" id="WP_185134970.1">
    <property type="nucleotide sequence ID" value="NZ_JACJVR010000019.1"/>
</dbReference>
<feature type="transmembrane region" description="Helical" evidence="7">
    <location>
        <begin position="162"/>
        <end position="180"/>
    </location>
</feature>
<keyword evidence="10" id="KW-1185">Reference proteome</keyword>
<evidence type="ECO:0000256" key="3">
    <source>
        <dbReference type="ARBA" id="ARBA00022475"/>
    </source>
</evidence>
<reference evidence="9 10" key="1">
    <citation type="submission" date="2020-08" db="EMBL/GenBank/DDBJ databases">
        <title>Cohnella phylogeny.</title>
        <authorList>
            <person name="Dunlap C."/>
        </authorList>
    </citation>
    <scope>NUCLEOTIDE SEQUENCE [LARGE SCALE GENOMIC DNA]</scope>
    <source>
        <strain evidence="9 10">DSM 25239</strain>
    </source>
</reference>
<evidence type="ECO:0000256" key="6">
    <source>
        <dbReference type="ARBA" id="ARBA00023136"/>
    </source>
</evidence>
<evidence type="ECO:0000256" key="1">
    <source>
        <dbReference type="ARBA" id="ARBA00004651"/>
    </source>
</evidence>
<keyword evidence="4 7" id="KW-0812">Transmembrane</keyword>
<dbReference type="Proteomes" id="UP000553776">
    <property type="component" value="Unassembled WGS sequence"/>
</dbReference>
<feature type="domain" description="ABC transmembrane type-1" evidence="8">
    <location>
        <begin position="86"/>
        <end position="277"/>
    </location>
</feature>
<evidence type="ECO:0000313" key="10">
    <source>
        <dbReference type="Proteomes" id="UP000553776"/>
    </source>
</evidence>
<dbReference type="InterPro" id="IPR000515">
    <property type="entry name" value="MetI-like"/>
</dbReference>
<dbReference type="PANTHER" id="PTHR43744:SF6">
    <property type="entry name" value="ABC TRANSPORTER PERMEASE PROTEIN YESQ-RELATED"/>
    <property type="match status" value="1"/>
</dbReference>
<keyword evidence="3" id="KW-1003">Cell membrane</keyword>
<feature type="transmembrane region" description="Helical" evidence="7">
    <location>
        <begin position="259"/>
        <end position="278"/>
    </location>
</feature>
<dbReference type="AlphaFoldDB" id="A0A841TZA1"/>
<keyword evidence="6 7" id="KW-0472">Membrane</keyword>
<dbReference type="GO" id="GO:0005886">
    <property type="term" value="C:plasma membrane"/>
    <property type="evidence" value="ECO:0007669"/>
    <property type="project" value="UniProtKB-SubCell"/>
</dbReference>
<name>A0A841TZA1_9BACL</name>
<feature type="transmembrane region" description="Helical" evidence="7">
    <location>
        <begin position="21"/>
        <end position="44"/>
    </location>
</feature>
<gene>
    <name evidence="9" type="ORF">H7B90_06150</name>
</gene>
<dbReference type="EMBL" id="JACJVR010000019">
    <property type="protein sequence ID" value="MBB6690984.1"/>
    <property type="molecule type" value="Genomic_DNA"/>
</dbReference>